<accession>A0AAE8N4D4</accession>
<dbReference type="InterPro" id="IPR007612">
    <property type="entry name" value="LOR"/>
</dbReference>
<gene>
    <name evidence="2" type="ORF">DNG_07849</name>
</gene>
<dbReference type="Proteomes" id="UP001187682">
    <property type="component" value="Unassembled WGS sequence"/>
</dbReference>
<dbReference type="AlphaFoldDB" id="A0AAE8N4D4"/>
<dbReference type="SUPFAM" id="SSF54518">
    <property type="entry name" value="Tubby C-terminal domain-like"/>
    <property type="match status" value="1"/>
</dbReference>
<evidence type="ECO:0000313" key="2">
    <source>
        <dbReference type="EMBL" id="SPO05163.1"/>
    </source>
</evidence>
<name>A0AAE8N4D4_9PEZI</name>
<keyword evidence="3" id="KW-1185">Reference proteome</keyword>
<dbReference type="InterPro" id="IPR038595">
    <property type="entry name" value="LOR_sf"/>
</dbReference>
<protein>
    <submittedName>
        <fullName evidence="2">Related to DUF567 domain protein</fullName>
    </submittedName>
</protein>
<sequence length="195" mass="21457">MTQLPPLAQRTGVFNDYIARQTEVLVVEEKLLSFTGDSFNVKLASGAPFLKVQGKKMSLRQRKEVSDMSGRHIFSIRSKASALLRLTFVAETPDEKQVLEVKFSIGKLIGTKAYVTFTSVSGKEESFTMEGDWRTKRAEIKDDATGAVVALISRATDAMHLLGGVQTYTVTIAPNMDMALVMAMCIALDEKAETK</sequence>
<proteinExistence type="inferred from homology"/>
<evidence type="ECO:0000313" key="3">
    <source>
        <dbReference type="Proteomes" id="UP001187682"/>
    </source>
</evidence>
<dbReference type="PANTHER" id="PTHR31087">
    <property type="match status" value="1"/>
</dbReference>
<comment type="similarity">
    <text evidence="1">Belongs to the LOR family.</text>
</comment>
<organism evidence="2 3">
    <name type="scientific">Cephalotrichum gorgonifer</name>
    <dbReference type="NCBI Taxonomy" id="2041049"/>
    <lineage>
        <taxon>Eukaryota</taxon>
        <taxon>Fungi</taxon>
        <taxon>Dikarya</taxon>
        <taxon>Ascomycota</taxon>
        <taxon>Pezizomycotina</taxon>
        <taxon>Sordariomycetes</taxon>
        <taxon>Hypocreomycetidae</taxon>
        <taxon>Microascales</taxon>
        <taxon>Microascaceae</taxon>
        <taxon>Cephalotrichum</taxon>
    </lineage>
</organism>
<dbReference type="PANTHER" id="PTHR31087:SF161">
    <property type="entry name" value="TUBBY C 2 FAMILY PROTEIN"/>
    <property type="match status" value="1"/>
</dbReference>
<dbReference type="EMBL" id="ONZQ02000012">
    <property type="protein sequence ID" value="SPO05163.1"/>
    <property type="molecule type" value="Genomic_DNA"/>
</dbReference>
<dbReference type="Gene3D" id="2.40.160.200">
    <property type="entry name" value="LURP1-related"/>
    <property type="match status" value="1"/>
</dbReference>
<dbReference type="InterPro" id="IPR025659">
    <property type="entry name" value="Tubby-like_C"/>
</dbReference>
<dbReference type="Pfam" id="PF04525">
    <property type="entry name" value="LOR"/>
    <property type="match status" value="1"/>
</dbReference>
<comment type="caution">
    <text evidence="2">The sequence shown here is derived from an EMBL/GenBank/DDBJ whole genome shotgun (WGS) entry which is preliminary data.</text>
</comment>
<evidence type="ECO:0000256" key="1">
    <source>
        <dbReference type="ARBA" id="ARBA00005437"/>
    </source>
</evidence>
<reference evidence="2" key="1">
    <citation type="submission" date="2018-03" db="EMBL/GenBank/DDBJ databases">
        <authorList>
            <person name="Guldener U."/>
        </authorList>
    </citation>
    <scope>NUCLEOTIDE SEQUENCE</scope>
</reference>